<name>A0ABT0S578_9SPHN</name>
<sequence>MRIPALLLIASAVGSCTTAPPGPVQMTAAEQAELAQLTAGKVAGPPISCLQHYQTDDMITVNESTIAFRHGRSRVYLNGMQGGCPNLRPPYALLTKSTTAQLCRGDIAEVVDTSTHMTVGSCVFGDFIPYTKTAAAY</sequence>
<organism evidence="1 2">
    <name type="scientific">Sphingomonas hankyongi</name>
    <dbReference type="NCBI Taxonomy" id="2908209"/>
    <lineage>
        <taxon>Bacteria</taxon>
        <taxon>Pseudomonadati</taxon>
        <taxon>Pseudomonadota</taxon>
        <taxon>Alphaproteobacteria</taxon>
        <taxon>Sphingomonadales</taxon>
        <taxon>Sphingomonadaceae</taxon>
        <taxon>Sphingomonas</taxon>
    </lineage>
</organism>
<dbReference type="PROSITE" id="PS51257">
    <property type="entry name" value="PROKAR_LIPOPROTEIN"/>
    <property type="match status" value="1"/>
</dbReference>
<protein>
    <recommendedName>
        <fullName evidence="3">Lipoprotein</fullName>
    </recommendedName>
</protein>
<evidence type="ECO:0008006" key="3">
    <source>
        <dbReference type="Google" id="ProtNLM"/>
    </source>
</evidence>
<accession>A0ABT0S578</accession>
<dbReference type="EMBL" id="JAMGBE010000004">
    <property type="protein sequence ID" value="MCL6730761.1"/>
    <property type="molecule type" value="Genomic_DNA"/>
</dbReference>
<evidence type="ECO:0000313" key="2">
    <source>
        <dbReference type="Proteomes" id="UP001165342"/>
    </source>
</evidence>
<gene>
    <name evidence="1" type="ORF">LZ538_11960</name>
</gene>
<evidence type="ECO:0000313" key="1">
    <source>
        <dbReference type="EMBL" id="MCL6730761.1"/>
    </source>
</evidence>
<comment type="caution">
    <text evidence="1">The sequence shown here is derived from an EMBL/GenBank/DDBJ whole genome shotgun (WGS) entry which is preliminary data.</text>
</comment>
<dbReference type="Proteomes" id="UP001165342">
    <property type="component" value="Unassembled WGS sequence"/>
</dbReference>
<keyword evidence="2" id="KW-1185">Reference proteome</keyword>
<reference evidence="1" key="1">
    <citation type="submission" date="2022-05" db="EMBL/GenBank/DDBJ databases">
        <authorList>
            <person name="Jo J.-H."/>
            <person name="Im W.-T."/>
        </authorList>
    </citation>
    <scope>NUCLEOTIDE SEQUENCE</scope>
    <source>
        <strain evidence="1">SE220</strain>
    </source>
</reference>
<proteinExistence type="predicted"/>
<dbReference type="RefSeq" id="WP_249832262.1">
    <property type="nucleotide sequence ID" value="NZ_JAMGBE010000004.1"/>
</dbReference>